<comment type="similarity">
    <text evidence="1">Belongs to the LOR family.</text>
</comment>
<name>J5QIF0_TRIAS</name>
<dbReference type="Gene3D" id="2.40.160.200">
    <property type="entry name" value="LURP1-related"/>
    <property type="match status" value="1"/>
</dbReference>
<evidence type="ECO:0000313" key="2">
    <source>
        <dbReference type="EMBL" id="EJT47483.1"/>
    </source>
</evidence>
<dbReference type="Proteomes" id="UP000002748">
    <property type="component" value="Unassembled WGS sequence"/>
</dbReference>
<comment type="caution">
    <text evidence="2">The sequence shown here is derived from an EMBL/GenBank/DDBJ whole genome shotgun (WGS) entry which is preliminary data.</text>
</comment>
<dbReference type="KEGG" id="tasa:A1Q1_03738"/>
<dbReference type="PANTHER" id="PTHR31087:SF161">
    <property type="entry name" value="TUBBY C 2 FAMILY PROTEIN"/>
    <property type="match status" value="1"/>
</dbReference>
<evidence type="ECO:0000313" key="3">
    <source>
        <dbReference type="Proteomes" id="UP000002748"/>
    </source>
</evidence>
<dbReference type="GeneID" id="25987251"/>
<protein>
    <recommendedName>
        <fullName evidence="4">Tubby C-terminal domain-containing protein</fullName>
    </recommendedName>
</protein>
<dbReference type="AlphaFoldDB" id="J5QIF0"/>
<dbReference type="OrthoDB" id="97518at2759"/>
<dbReference type="PANTHER" id="PTHR31087">
    <property type="match status" value="1"/>
</dbReference>
<dbReference type="RefSeq" id="XP_014178963.1">
    <property type="nucleotide sequence ID" value="XM_014323488.1"/>
</dbReference>
<dbReference type="InterPro" id="IPR025659">
    <property type="entry name" value="Tubby-like_C"/>
</dbReference>
<evidence type="ECO:0008006" key="4">
    <source>
        <dbReference type="Google" id="ProtNLM"/>
    </source>
</evidence>
<dbReference type="InterPro" id="IPR038595">
    <property type="entry name" value="LOR_sf"/>
</dbReference>
<evidence type="ECO:0000256" key="1">
    <source>
        <dbReference type="ARBA" id="ARBA00005437"/>
    </source>
</evidence>
<sequence>MSTVELVAVEPPLQYFKIDGIVRPEPTTLVLHKNLYADAPTDYKITDTRGATVVTLKAKDHSLRDKRKILDATGQELYQIQDKLMSIHTEMVAKRDGIQLFKVIDESTANSDARMKVELSEYITKSGDKQTLELLGDWFGDNAQLSFYDKDNKRPGQVIAKASRNSMEVKPGSYDDQTYFVTVAPNVDLAIMAGIAVCFDEIRRGLEYGAA</sequence>
<dbReference type="EMBL" id="ALBS01000240">
    <property type="protein sequence ID" value="EJT47483.1"/>
    <property type="molecule type" value="Genomic_DNA"/>
</dbReference>
<dbReference type="HOGENOM" id="CLU_063146_1_1_1"/>
<reference evidence="2 3" key="1">
    <citation type="journal article" date="2012" name="Eukaryot. Cell">
        <title>Draft genome sequence of CBS 2479, the standard type strain of Trichosporon asahii.</title>
        <authorList>
            <person name="Yang R.Y."/>
            <person name="Li H.T."/>
            <person name="Zhu H."/>
            <person name="Zhou G.P."/>
            <person name="Wang M."/>
            <person name="Wang L."/>
        </authorList>
    </citation>
    <scope>NUCLEOTIDE SEQUENCE [LARGE SCALE GENOMIC DNA]</scope>
    <source>
        <strain evidence="3">ATCC 90039 / CBS 2479 / JCM 2466 / KCTC 7840 / NCYC 2677 / UAMH 7654</strain>
    </source>
</reference>
<dbReference type="VEuPathDB" id="FungiDB:A1Q1_03738"/>
<gene>
    <name evidence="2" type="ORF">A1Q1_03738</name>
</gene>
<dbReference type="InterPro" id="IPR007612">
    <property type="entry name" value="LOR"/>
</dbReference>
<organism evidence="2 3">
    <name type="scientific">Trichosporon asahii var. asahii (strain ATCC 90039 / CBS 2479 / JCM 2466 / KCTC 7840 / NBRC 103889/ NCYC 2677 / UAMH 7654)</name>
    <name type="common">Yeast</name>
    <dbReference type="NCBI Taxonomy" id="1186058"/>
    <lineage>
        <taxon>Eukaryota</taxon>
        <taxon>Fungi</taxon>
        <taxon>Dikarya</taxon>
        <taxon>Basidiomycota</taxon>
        <taxon>Agaricomycotina</taxon>
        <taxon>Tremellomycetes</taxon>
        <taxon>Trichosporonales</taxon>
        <taxon>Trichosporonaceae</taxon>
        <taxon>Trichosporon</taxon>
    </lineage>
</organism>
<accession>J5QIF0</accession>
<dbReference type="Pfam" id="PF04525">
    <property type="entry name" value="LOR"/>
    <property type="match status" value="1"/>
</dbReference>
<proteinExistence type="inferred from homology"/>
<dbReference type="SUPFAM" id="SSF54518">
    <property type="entry name" value="Tubby C-terminal domain-like"/>
    <property type="match status" value="1"/>
</dbReference>